<organism evidence="2 3">
    <name type="scientific">Lactuca sativa</name>
    <name type="common">Garden lettuce</name>
    <dbReference type="NCBI Taxonomy" id="4236"/>
    <lineage>
        <taxon>Eukaryota</taxon>
        <taxon>Viridiplantae</taxon>
        <taxon>Streptophyta</taxon>
        <taxon>Embryophyta</taxon>
        <taxon>Tracheophyta</taxon>
        <taxon>Spermatophyta</taxon>
        <taxon>Magnoliopsida</taxon>
        <taxon>eudicotyledons</taxon>
        <taxon>Gunneridae</taxon>
        <taxon>Pentapetalae</taxon>
        <taxon>asterids</taxon>
        <taxon>campanulids</taxon>
        <taxon>Asterales</taxon>
        <taxon>Asteraceae</taxon>
        <taxon>Cichorioideae</taxon>
        <taxon>Cichorieae</taxon>
        <taxon>Lactucinae</taxon>
        <taxon>Lactuca</taxon>
    </lineage>
</organism>
<evidence type="ECO:0008006" key="4">
    <source>
        <dbReference type="Google" id="ProtNLM"/>
    </source>
</evidence>
<reference evidence="2 3" key="1">
    <citation type="journal article" date="2017" name="Nat. Commun.">
        <title>Genome assembly with in vitro proximity ligation data and whole-genome triplication in lettuce.</title>
        <authorList>
            <person name="Reyes-Chin-Wo S."/>
            <person name="Wang Z."/>
            <person name="Yang X."/>
            <person name="Kozik A."/>
            <person name="Arikit S."/>
            <person name="Song C."/>
            <person name="Xia L."/>
            <person name="Froenicke L."/>
            <person name="Lavelle D.O."/>
            <person name="Truco M.J."/>
            <person name="Xia R."/>
            <person name="Zhu S."/>
            <person name="Xu C."/>
            <person name="Xu H."/>
            <person name="Xu X."/>
            <person name="Cox K."/>
            <person name="Korf I."/>
            <person name="Meyers B.C."/>
            <person name="Michelmore R.W."/>
        </authorList>
    </citation>
    <scope>NUCLEOTIDE SEQUENCE [LARGE SCALE GENOMIC DNA]</scope>
    <source>
        <strain evidence="3">cv. Salinas</strain>
        <tissue evidence="2">Seedlings</tissue>
    </source>
</reference>
<evidence type="ECO:0000256" key="1">
    <source>
        <dbReference type="SAM" id="MobiDB-lite"/>
    </source>
</evidence>
<name>A0A9R1XPE4_LACSA</name>
<sequence>MDGQILMGRQLTVVFAEENRKKPTDMRQRERIFIILETDLDVLTIAGGHLYRATPAHHRHATLFPAPTAVNTPLLQSESNTRGRFLPERKDTVEKGYTHNLRSRSRSPLVERSPPPYNRSRSPIRSPVRDRDQRGTPRDQSRSPVARGGYSRGEADLDVSPSP</sequence>
<proteinExistence type="predicted"/>
<evidence type="ECO:0000313" key="2">
    <source>
        <dbReference type="EMBL" id="KAJ0222445.1"/>
    </source>
</evidence>
<keyword evidence="3" id="KW-1185">Reference proteome</keyword>
<dbReference type="Proteomes" id="UP000235145">
    <property type="component" value="Unassembled WGS sequence"/>
</dbReference>
<feature type="compositionally biased region" description="Polar residues" evidence="1">
    <location>
        <begin position="72"/>
        <end position="82"/>
    </location>
</feature>
<dbReference type="EMBL" id="NBSK02000002">
    <property type="protein sequence ID" value="KAJ0222445.1"/>
    <property type="molecule type" value="Genomic_DNA"/>
</dbReference>
<protein>
    <recommendedName>
        <fullName evidence="4">RRM domain-containing protein</fullName>
    </recommendedName>
</protein>
<feature type="region of interest" description="Disordered" evidence="1">
    <location>
        <begin position="72"/>
        <end position="163"/>
    </location>
</feature>
<accession>A0A9R1XPE4</accession>
<feature type="compositionally biased region" description="Basic and acidic residues" evidence="1">
    <location>
        <begin position="127"/>
        <end position="141"/>
    </location>
</feature>
<evidence type="ECO:0000313" key="3">
    <source>
        <dbReference type="Proteomes" id="UP000235145"/>
    </source>
</evidence>
<comment type="caution">
    <text evidence="2">The sequence shown here is derived from an EMBL/GenBank/DDBJ whole genome shotgun (WGS) entry which is preliminary data.</text>
</comment>
<gene>
    <name evidence="2" type="ORF">LSAT_V11C200068980</name>
</gene>
<feature type="compositionally biased region" description="Basic and acidic residues" evidence="1">
    <location>
        <begin position="85"/>
        <end position="97"/>
    </location>
</feature>
<dbReference type="AlphaFoldDB" id="A0A9R1XPE4"/>